<dbReference type="GO" id="GO:0005524">
    <property type="term" value="F:ATP binding"/>
    <property type="evidence" value="ECO:0007669"/>
    <property type="project" value="UniProtKB-KW"/>
</dbReference>
<dbReference type="Gene3D" id="3.40.50.300">
    <property type="entry name" value="P-loop containing nucleotide triphosphate hydrolases"/>
    <property type="match status" value="1"/>
</dbReference>
<evidence type="ECO:0000256" key="9">
    <source>
        <dbReference type="ARBA" id="ARBA00049985"/>
    </source>
</evidence>
<keyword evidence="4" id="KW-0547">Nucleotide-binding</keyword>
<evidence type="ECO:0000256" key="1">
    <source>
        <dbReference type="ARBA" id="ARBA00004413"/>
    </source>
</evidence>
<evidence type="ECO:0000259" key="10">
    <source>
        <dbReference type="PROSITE" id="PS50893"/>
    </source>
</evidence>
<evidence type="ECO:0000256" key="4">
    <source>
        <dbReference type="ARBA" id="ARBA00022741"/>
    </source>
</evidence>
<dbReference type="GO" id="GO:0016887">
    <property type="term" value="F:ATP hydrolysis activity"/>
    <property type="evidence" value="ECO:0007669"/>
    <property type="project" value="InterPro"/>
</dbReference>
<feature type="domain" description="ABC transporter" evidence="10">
    <location>
        <begin position="2"/>
        <end position="232"/>
    </location>
</feature>
<evidence type="ECO:0000313" key="12">
    <source>
        <dbReference type="Proteomes" id="UP000579153"/>
    </source>
</evidence>
<dbReference type="InterPro" id="IPR005894">
    <property type="entry name" value="DrrA"/>
</dbReference>
<dbReference type="Proteomes" id="UP000579153">
    <property type="component" value="Unassembled WGS sequence"/>
</dbReference>
<dbReference type="FunFam" id="3.40.50.300:FF:000589">
    <property type="entry name" value="ABC transporter, ATP-binding subunit"/>
    <property type="match status" value="1"/>
</dbReference>
<reference evidence="11 12" key="1">
    <citation type="submission" date="2020-08" db="EMBL/GenBank/DDBJ databases">
        <title>Sequencing the genomes of 1000 actinobacteria strains.</title>
        <authorList>
            <person name="Klenk H.-P."/>
        </authorList>
    </citation>
    <scope>NUCLEOTIDE SEQUENCE [LARGE SCALE GENOMIC DNA]</scope>
    <source>
        <strain evidence="11 12">DSM 45507</strain>
    </source>
</reference>
<dbReference type="Pfam" id="PF13732">
    <property type="entry name" value="DrrA1-3_C"/>
    <property type="match status" value="1"/>
</dbReference>
<accession>A0A7W9GJK5</accession>
<dbReference type="GO" id="GO:0046677">
    <property type="term" value="P:response to antibiotic"/>
    <property type="evidence" value="ECO:0007669"/>
    <property type="project" value="UniProtKB-KW"/>
</dbReference>
<name>A0A7W9GJK5_9ACTN</name>
<dbReference type="InterPro" id="IPR025302">
    <property type="entry name" value="DrrA1/2-like_C"/>
</dbReference>
<evidence type="ECO:0000256" key="6">
    <source>
        <dbReference type="ARBA" id="ARBA00022967"/>
    </source>
</evidence>
<dbReference type="GO" id="GO:1900753">
    <property type="term" value="P:doxorubicin transport"/>
    <property type="evidence" value="ECO:0007669"/>
    <property type="project" value="InterPro"/>
</dbReference>
<dbReference type="SUPFAM" id="SSF52540">
    <property type="entry name" value="P-loop containing nucleoside triphosphate hydrolases"/>
    <property type="match status" value="1"/>
</dbReference>
<evidence type="ECO:0000256" key="7">
    <source>
        <dbReference type="ARBA" id="ARBA00023136"/>
    </source>
</evidence>
<evidence type="ECO:0000256" key="8">
    <source>
        <dbReference type="ARBA" id="ARBA00023251"/>
    </source>
</evidence>
<keyword evidence="8" id="KW-0046">Antibiotic resistance</keyword>
<dbReference type="GO" id="GO:0043215">
    <property type="term" value="P:daunorubicin transport"/>
    <property type="evidence" value="ECO:0007669"/>
    <property type="project" value="InterPro"/>
</dbReference>
<dbReference type="InterPro" id="IPR027417">
    <property type="entry name" value="P-loop_NTPase"/>
</dbReference>
<dbReference type="PROSITE" id="PS00211">
    <property type="entry name" value="ABC_TRANSPORTER_1"/>
    <property type="match status" value="1"/>
</dbReference>
<evidence type="ECO:0000313" key="11">
    <source>
        <dbReference type="EMBL" id="MBB5784965.1"/>
    </source>
</evidence>
<dbReference type="RefSeq" id="WP_185077818.1">
    <property type="nucleotide sequence ID" value="NZ_JACHMB010000001.1"/>
</dbReference>
<dbReference type="PANTHER" id="PTHR42711">
    <property type="entry name" value="ABC TRANSPORTER ATP-BINDING PROTEIN"/>
    <property type="match status" value="1"/>
</dbReference>
<comment type="subcellular location">
    <subcellularLocation>
        <location evidence="1">Cell membrane</location>
        <topology evidence="1">Peripheral membrane protein</topology>
        <orientation evidence="1">Cytoplasmic side</orientation>
    </subcellularLocation>
</comment>
<dbReference type="GO" id="GO:0005886">
    <property type="term" value="C:plasma membrane"/>
    <property type="evidence" value="ECO:0007669"/>
    <property type="project" value="UniProtKB-SubCell"/>
</dbReference>
<gene>
    <name evidence="11" type="ORF">HD596_011721</name>
</gene>
<keyword evidence="2" id="KW-0813">Transport</keyword>
<dbReference type="InterPro" id="IPR017871">
    <property type="entry name" value="ABC_transporter-like_CS"/>
</dbReference>
<dbReference type="SMART" id="SM00382">
    <property type="entry name" value="AAA"/>
    <property type="match status" value="1"/>
</dbReference>
<evidence type="ECO:0000256" key="3">
    <source>
        <dbReference type="ARBA" id="ARBA00022475"/>
    </source>
</evidence>
<protein>
    <submittedName>
        <fullName evidence="11">ABC-2 type transport system ATP-binding protein</fullName>
    </submittedName>
</protein>
<keyword evidence="6" id="KW-1278">Translocase</keyword>
<sequence>MIHAEGLRKRYGDTEALKGIDLDVPAGTVCGLLGPNGAGKTTAVRILTTLLRPDAGRAEVAGLDVVRDAARLRFRIGLAGQHAAVDELLTGRRNLELFGRLYHLSRAEARRRAVELLERFELAEAGQRPVKEYSGGMRRRLDLAASLIVSPPVLFMDEPTAGLDPRSRMRLWELLLDLVKEGTTLLLTTQYLDEADRLADQIVVLREGVVAAAGSPAALKRQVGGDRVQVVFREPGDVEAGLRLLRGAGSPAIESAEGRQVTVPAADGAQSLVRIAGALDAAGIPVEDLALRRPTLDEVFLHLTA</sequence>
<keyword evidence="3" id="KW-1003">Cell membrane</keyword>
<keyword evidence="7" id="KW-0472">Membrane</keyword>
<dbReference type="AlphaFoldDB" id="A0A7W9GJK5"/>
<dbReference type="NCBIfam" id="TIGR01188">
    <property type="entry name" value="drrA"/>
    <property type="match status" value="1"/>
</dbReference>
<keyword evidence="12" id="KW-1185">Reference proteome</keyword>
<dbReference type="PROSITE" id="PS50893">
    <property type="entry name" value="ABC_TRANSPORTER_2"/>
    <property type="match status" value="1"/>
</dbReference>
<dbReference type="InterPro" id="IPR003439">
    <property type="entry name" value="ABC_transporter-like_ATP-bd"/>
</dbReference>
<dbReference type="PANTHER" id="PTHR42711:SF19">
    <property type="entry name" value="DOXORUBICIN RESISTANCE ATP-BINDING PROTEIN DRRA"/>
    <property type="match status" value="1"/>
</dbReference>
<dbReference type="InterPro" id="IPR050763">
    <property type="entry name" value="ABC_transporter_ATP-binding"/>
</dbReference>
<organism evidence="11 12">
    <name type="scientific">Nonomuraea jabiensis</name>
    <dbReference type="NCBI Taxonomy" id="882448"/>
    <lineage>
        <taxon>Bacteria</taxon>
        <taxon>Bacillati</taxon>
        <taxon>Actinomycetota</taxon>
        <taxon>Actinomycetes</taxon>
        <taxon>Streptosporangiales</taxon>
        <taxon>Streptosporangiaceae</taxon>
        <taxon>Nonomuraea</taxon>
    </lineage>
</organism>
<dbReference type="EMBL" id="JACHMB010000001">
    <property type="protein sequence ID" value="MBB5784965.1"/>
    <property type="molecule type" value="Genomic_DNA"/>
</dbReference>
<dbReference type="InterPro" id="IPR003593">
    <property type="entry name" value="AAA+_ATPase"/>
</dbReference>
<evidence type="ECO:0000256" key="5">
    <source>
        <dbReference type="ARBA" id="ARBA00022840"/>
    </source>
</evidence>
<comment type="similarity">
    <text evidence="9">Belongs to the ABC transporter superfamily. Drug exporter-1 (DrugE1) (TC 3.A.1.105) family.</text>
</comment>
<evidence type="ECO:0000256" key="2">
    <source>
        <dbReference type="ARBA" id="ARBA00022448"/>
    </source>
</evidence>
<dbReference type="Pfam" id="PF00005">
    <property type="entry name" value="ABC_tran"/>
    <property type="match status" value="1"/>
</dbReference>
<keyword evidence="5 11" id="KW-0067">ATP-binding</keyword>
<comment type="caution">
    <text evidence="11">The sequence shown here is derived from an EMBL/GenBank/DDBJ whole genome shotgun (WGS) entry which is preliminary data.</text>
</comment>
<proteinExistence type="inferred from homology"/>